<protein>
    <submittedName>
        <fullName evidence="2">Uncharacterized protein</fullName>
    </submittedName>
</protein>
<proteinExistence type="predicted"/>
<feature type="compositionally biased region" description="Basic residues" evidence="1">
    <location>
        <begin position="28"/>
        <end position="43"/>
    </location>
</feature>
<dbReference type="EMBL" id="LT607752">
    <property type="protein sequence ID" value="SCG81595.1"/>
    <property type="molecule type" value="Genomic_DNA"/>
</dbReference>
<dbReference type="AlphaFoldDB" id="A0A109IFY2"/>
<feature type="compositionally biased region" description="Basic residues" evidence="1">
    <location>
        <begin position="1"/>
        <end position="10"/>
    </location>
</feature>
<feature type="compositionally biased region" description="Basic and acidic residues" evidence="1">
    <location>
        <begin position="44"/>
        <end position="54"/>
    </location>
</feature>
<sequence length="101" mass="11046">MSRLGGHRLSKHDGPLREQRTAQLPAIRKAKGNKMTVRQRRAHRPPDEGQEHRTPSPLPLRWVVIMALSAAIGIMVGTTESLPAGMVASLITVGGLHKIMD</sequence>
<feature type="region of interest" description="Disordered" evidence="1">
    <location>
        <begin position="1"/>
        <end position="56"/>
    </location>
</feature>
<dbReference type="Proteomes" id="UP000198226">
    <property type="component" value="Chromosome I"/>
</dbReference>
<evidence type="ECO:0000256" key="1">
    <source>
        <dbReference type="SAM" id="MobiDB-lite"/>
    </source>
</evidence>
<keyword evidence="3" id="KW-1185">Reference proteome</keyword>
<reference evidence="3" key="1">
    <citation type="submission" date="2016-06" db="EMBL/GenBank/DDBJ databases">
        <authorList>
            <person name="Varghese N."/>
            <person name="Submissions Spin"/>
        </authorList>
    </citation>
    <scope>NUCLEOTIDE SEQUENCE [LARGE SCALE GENOMIC DNA]</scope>
    <source>
        <strain evidence="3">DSM 44983</strain>
    </source>
</reference>
<feature type="compositionally biased region" description="Basic and acidic residues" evidence="1">
    <location>
        <begin position="11"/>
        <end position="20"/>
    </location>
</feature>
<name>A0A109IFY2_9ACTN</name>
<evidence type="ECO:0000313" key="2">
    <source>
        <dbReference type="EMBL" id="SCG81595.1"/>
    </source>
</evidence>
<gene>
    <name evidence="2" type="ORF">GA0070623_5979</name>
</gene>
<accession>A0A109IFY2</accession>
<organism evidence="2 3">
    <name type="scientific">Micromonospora rifamycinica</name>
    <dbReference type="NCBI Taxonomy" id="291594"/>
    <lineage>
        <taxon>Bacteria</taxon>
        <taxon>Bacillati</taxon>
        <taxon>Actinomycetota</taxon>
        <taxon>Actinomycetes</taxon>
        <taxon>Micromonosporales</taxon>
        <taxon>Micromonosporaceae</taxon>
        <taxon>Micromonospora</taxon>
    </lineage>
</organism>
<evidence type="ECO:0000313" key="3">
    <source>
        <dbReference type="Proteomes" id="UP000198226"/>
    </source>
</evidence>